<name>A0A921TC38_9RHOB</name>
<dbReference type="EMBL" id="APKE01000014">
    <property type="protein sequence ID" value="KAF0676620.1"/>
    <property type="molecule type" value="Genomic_DNA"/>
</dbReference>
<evidence type="ECO:0000256" key="1">
    <source>
        <dbReference type="ARBA" id="ARBA00022801"/>
    </source>
</evidence>
<dbReference type="Pfam" id="PF13483">
    <property type="entry name" value="Lactamase_B_3"/>
    <property type="match status" value="1"/>
</dbReference>
<reference evidence="2" key="1">
    <citation type="submission" date="2013-03" db="EMBL/GenBank/DDBJ databases">
        <title>Genome Sequence of the Profundibacterium mesophilum strain KAUST100406-0324T from Red Sea, a novel genus in the family Rhodobacteraceae.</title>
        <authorList>
            <person name="Essack M."/>
            <person name="Alam I."/>
            <person name="Lafi F."/>
            <person name="Alawi W."/>
            <person name="Kamanu F."/>
            <person name="Al-Suwailem A."/>
            <person name="Lee O.O."/>
            <person name="Xu Y."/>
            <person name="Bajic V."/>
            <person name="Qian P.-Y."/>
            <person name="Archer J."/>
        </authorList>
    </citation>
    <scope>NUCLEOTIDE SEQUENCE</scope>
    <source>
        <strain evidence="2">KAUST100406-0324</strain>
    </source>
</reference>
<dbReference type="InterPro" id="IPR036866">
    <property type="entry name" value="RibonucZ/Hydroxyglut_hydro"/>
</dbReference>
<dbReference type="Gene3D" id="3.60.15.10">
    <property type="entry name" value="Ribonuclease Z/Hydroxyacylglutathione hydrolase-like"/>
    <property type="match status" value="1"/>
</dbReference>
<dbReference type="SUPFAM" id="SSF56281">
    <property type="entry name" value="Metallo-hydrolase/oxidoreductase"/>
    <property type="match status" value="1"/>
</dbReference>
<evidence type="ECO:0000313" key="2">
    <source>
        <dbReference type="EMBL" id="KAF0676620.1"/>
    </source>
</evidence>
<dbReference type="PANTHER" id="PTHR43546:SF9">
    <property type="entry name" value="L-ASCORBATE-6-PHOSPHATE LACTONASE ULAG-RELATED"/>
    <property type="match status" value="1"/>
</dbReference>
<dbReference type="PANTHER" id="PTHR43546">
    <property type="entry name" value="UPF0173 METAL-DEPENDENT HYDROLASE MJ1163-RELATED"/>
    <property type="match status" value="1"/>
</dbReference>
<dbReference type="OrthoDB" id="9805728at2"/>
<keyword evidence="1" id="KW-0378">Hydrolase</keyword>
<accession>A0A921TC38</accession>
<comment type="caution">
    <text evidence="2">The sequence shown here is derived from an EMBL/GenBank/DDBJ whole genome shotgun (WGS) entry which is preliminary data.</text>
</comment>
<dbReference type="InterPro" id="IPR050114">
    <property type="entry name" value="UPF0173_UPF0282_UlaG_hydrolase"/>
</dbReference>
<dbReference type="RefSeq" id="WP_159964738.1">
    <property type="nucleotide sequence ID" value="NZ_APKE01000014.1"/>
</dbReference>
<gene>
    <name evidence="2" type="ORF">PMES_01352</name>
</gene>
<proteinExistence type="predicted"/>
<dbReference type="GO" id="GO:0016787">
    <property type="term" value="F:hydrolase activity"/>
    <property type="evidence" value="ECO:0007669"/>
    <property type="project" value="UniProtKB-KW"/>
</dbReference>
<protein>
    <submittedName>
        <fullName evidence="2">Beta-lactamase superfamily domain protein</fullName>
    </submittedName>
</protein>
<keyword evidence="3" id="KW-1185">Reference proteome</keyword>
<evidence type="ECO:0000313" key="3">
    <source>
        <dbReference type="Proteomes" id="UP000698242"/>
    </source>
</evidence>
<dbReference type="AlphaFoldDB" id="A0A921TC38"/>
<sequence length="438" mass="48641">MKLTHLQSATVMIETNGTRILTDPWLVDGEYYGSWFHYPPYPGRPEDLEYDYIYVSHIHPDHMSRKTMARLDKSKPVLIHDFEEKFLRMNLERMGFEVIELPHNERFDLPGGGFIQILGADNCDPELCARYFGCAPVEAKFRMTRIDTLSVISDGTHVILNTNDCPEPLARDAVDRVLAEHGSIDLMLVGYAGAGPFPQCFAFADTAQMRAAADRKRAQFIDQAVAYIERVRPAAFMPFAGTYVLGGRKGALNDARGVPGLDEALAEIVPRVPAECQGFILDAAQSWDLGAREASAPPTAPDPAARAAYLAQIAEHPYDYDALPAPGDDALLEMAQAAYPRFAGKAAQIGLSDATRIVVTADDFAIGFDAARPPERIHALPAGDYVRIETDRRLLGALLQGPRHAHWNNAEIGSHLSYERRPDRFDRELYHAMSFFHS</sequence>
<organism evidence="2 3">
    <name type="scientific">Profundibacterium mesophilum KAUST100406-0324</name>
    <dbReference type="NCBI Taxonomy" id="1037889"/>
    <lineage>
        <taxon>Bacteria</taxon>
        <taxon>Pseudomonadati</taxon>
        <taxon>Pseudomonadota</taxon>
        <taxon>Alphaproteobacteria</taxon>
        <taxon>Rhodobacterales</taxon>
        <taxon>Roseobacteraceae</taxon>
        <taxon>Profundibacterium</taxon>
    </lineage>
</organism>
<dbReference type="Proteomes" id="UP000698242">
    <property type="component" value="Unassembled WGS sequence"/>
</dbReference>